<evidence type="ECO:0000256" key="2">
    <source>
        <dbReference type="ARBA" id="ARBA00005236"/>
    </source>
</evidence>
<evidence type="ECO:0000256" key="6">
    <source>
        <dbReference type="ARBA" id="ARBA00023136"/>
    </source>
</evidence>
<feature type="transmembrane region" description="Helical" evidence="7">
    <location>
        <begin position="358"/>
        <end position="385"/>
    </location>
</feature>
<evidence type="ECO:0000313" key="10">
    <source>
        <dbReference type="EMBL" id="QOP42016.1"/>
    </source>
</evidence>
<evidence type="ECO:0000256" key="1">
    <source>
        <dbReference type="ARBA" id="ARBA00004651"/>
    </source>
</evidence>
<comment type="similarity">
    <text evidence="2">Belongs to the ABC-4 integral membrane protein family. LolC/E subfamily.</text>
</comment>
<gene>
    <name evidence="10" type="ORF">FJR03_09820</name>
</gene>
<organism evidence="10 11">
    <name type="scientific">Sulfurimonas marina</name>
    <dbReference type="NCBI Taxonomy" id="2590551"/>
    <lineage>
        <taxon>Bacteria</taxon>
        <taxon>Pseudomonadati</taxon>
        <taxon>Campylobacterota</taxon>
        <taxon>Epsilonproteobacteria</taxon>
        <taxon>Campylobacterales</taxon>
        <taxon>Sulfurimonadaceae</taxon>
        <taxon>Sulfurimonas</taxon>
    </lineage>
</organism>
<dbReference type="InterPro" id="IPR051447">
    <property type="entry name" value="Lipoprotein-release_system"/>
</dbReference>
<feature type="transmembrane region" description="Helical" evidence="7">
    <location>
        <begin position="258"/>
        <end position="284"/>
    </location>
</feature>
<dbReference type="GO" id="GO:0098797">
    <property type="term" value="C:plasma membrane protein complex"/>
    <property type="evidence" value="ECO:0007669"/>
    <property type="project" value="TreeGrafter"/>
</dbReference>
<proteinExistence type="inferred from homology"/>
<evidence type="ECO:0000259" key="8">
    <source>
        <dbReference type="Pfam" id="PF02687"/>
    </source>
</evidence>
<dbReference type="InterPro" id="IPR003838">
    <property type="entry name" value="ABC3_permease_C"/>
</dbReference>
<evidence type="ECO:0000256" key="7">
    <source>
        <dbReference type="SAM" id="Phobius"/>
    </source>
</evidence>
<dbReference type="PANTHER" id="PTHR30489:SF0">
    <property type="entry name" value="LIPOPROTEIN-RELEASING SYSTEM TRANSMEMBRANE PROTEIN LOLE"/>
    <property type="match status" value="1"/>
</dbReference>
<sequence length="403" mass="45559">MYKLLAKLAWKNSFLRLSRTFLLIMMISVSMSMMLSIQALYDGMAENMLDKNRRSYSGDVSIFAKGYLIDKEIKDIISDADTMTKDLKGNPAVTSVIGRVNVQGLLSTARKSSFITLVGIDLEDEKQFGQFEQFLKSGELSVEKNSAIIGLELAKKLKVKIGSKVVFSTQDIHGEIISVAYKIKAIVQTTNIALDAKGMFVDKTRLQKLLGLQSNQVSQISVMLSDEKVTKEIQNRYREYDVKSFMELQPMMQQMQDIMYIFNSITFMIVMSVVFVGIFGVMYVSILDRIREFGIMMSVGYHYKYVRLQVILEAVIVGFLGYVVGAVLGYGMLLYLQYYGLDFTSFSDALEMWGYESVIYGTIKVSYFTTTFVAIVLASLLSVVIPLRKLKKLSLVDIIKVEK</sequence>
<feature type="domain" description="MacB-like periplasmic core" evidence="9">
    <location>
        <begin position="20"/>
        <end position="238"/>
    </location>
</feature>
<evidence type="ECO:0000256" key="3">
    <source>
        <dbReference type="ARBA" id="ARBA00022475"/>
    </source>
</evidence>
<keyword evidence="11" id="KW-1185">Reference proteome</keyword>
<reference evidence="10 11" key="1">
    <citation type="submission" date="2019-06" db="EMBL/GenBank/DDBJ databases">
        <title>Sulfurimonas gotlandica sp. nov., a chemoautotrophic and psychrotolerant epsilonproteobacterium isolated from a pelagic redoxcline, and an emended description of the genus Sulfurimonas.</title>
        <authorList>
            <person name="Wang S."/>
            <person name="Jiang L."/>
            <person name="Shao Z."/>
        </authorList>
    </citation>
    <scope>NUCLEOTIDE SEQUENCE [LARGE SCALE GENOMIC DNA]</scope>
    <source>
        <strain evidence="10 11">B2</strain>
    </source>
</reference>
<keyword evidence="4 7" id="KW-0812">Transmembrane</keyword>
<evidence type="ECO:0000259" key="9">
    <source>
        <dbReference type="Pfam" id="PF12704"/>
    </source>
</evidence>
<dbReference type="GO" id="GO:0044874">
    <property type="term" value="P:lipoprotein localization to outer membrane"/>
    <property type="evidence" value="ECO:0007669"/>
    <property type="project" value="TreeGrafter"/>
</dbReference>
<evidence type="ECO:0000256" key="5">
    <source>
        <dbReference type="ARBA" id="ARBA00022989"/>
    </source>
</evidence>
<keyword evidence="5 7" id="KW-1133">Transmembrane helix</keyword>
<dbReference type="Proteomes" id="UP000593910">
    <property type="component" value="Chromosome"/>
</dbReference>
<evidence type="ECO:0000256" key="4">
    <source>
        <dbReference type="ARBA" id="ARBA00022692"/>
    </source>
</evidence>
<name>A0A7M1AXG7_9BACT</name>
<dbReference type="InterPro" id="IPR025857">
    <property type="entry name" value="MacB_PCD"/>
</dbReference>
<evidence type="ECO:0000313" key="11">
    <source>
        <dbReference type="Proteomes" id="UP000593910"/>
    </source>
</evidence>
<dbReference type="AlphaFoldDB" id="A0A7M1AXG7"/>
<accession>A0A7M1AXG7</accession>
<feature type="domain" description="ABC3 transporter permease C-terminal" evidence="8">
    <location>
        <begin position="267"/>
        <end position="394"/>
    </location>
</feature>
<protein>
    <submittedName>
        <fullName evidence="10">ABC transporter permease</fullName>
    </submittedName>
</protein>
<comment type="subcellular location">
    <subcellularLocation>
        <location evidence="1">Cell membrane</location>
        <topology evidence="1">Multi-pass membrane protein</topology>
    </subcellularLocation>
</comment>
<keyword evidence="3" id="KW-1003">Cell membrane</keyword>
<dbReference type="RefSeq" id="WP_193113336.1">
    <property type="nucleotide sequence ID" value="NZ_CP041165.1"/>
</dbReference>
<dbReference type="PANTHER" id="PTHR30489">
    <property type="entry name" value="LIPOPROTEIN-RELEASING SYSTEM TRANSMEMBRANE PROTEIN LOLE"/>
    <property type="match status" value="1"/>
</dbReference>
<feature type="transmembrane region" description="Helical" evidence="7">
    <location>
        <begin position="305"/>
        <end position="338"/>
    </location>
</feature>
<dbReference type="Pfam" id="PF02687">
    <property type="entry name" value="FtsX"/>
    <property type="match status" value="1"/>
</dbReference>
<dbReference type="EMBL" id="CP041165">
    <property type="protein sequence ID" value="QOP42016.1"/>
    <property type="molecule type" value="Genomic_DNA"/>
</dbReference>
<feature type="transmembrane region" description="Helical" evidence="7">
    <location>
        <begin position="21"/>
        <end position="41"/>
    </location>
</feature>
<dbReference type="Pfam" id="PF12704">
    <property type="entry name" value="MacB_PCD"/>
    <property type="match status" value="1"/>
</dbReference>
<dbReference type="KEGG" id="smax:FJR03_09820"/>
<keyword evidence="6 7" id="KW-0472">Membrane</keyword>